<dbReference type="EMBL" id="GU474898">
    <property type="protein sequence ID" value="ADI18721.1"/>
    <property type="molecule type" value="Genomic_DNA"/>
</dbReference>
<dbReference type="AlphaFoldDB" id="E0XWD0"/>
<evidence type="ECO:0000313" key="2">
    <source>
        <dbReference type="EMBL" id="ADI18721.1"/>
    </source>
</evidence>
<name>E0XWD0_9HYPH</name>
<evidence type="ECO:0000256" key="1">
    <source>
        <dbReference type="SAM" id="MobiDB-lite"/>
    </source>
</evidence>
<organism evidence="2">
    <name type="scientific">uncultured Rhizobiales bacterium HF4000_32B18</name>
    <dbReference type="NCBI Taxonomy" id="710780"/>
    <lineage>
        <taxon>Bacteria</taxon>
        <taxon>Pseudomonadati</taxon>
        <taxon>Pseudomonadota</taxon>
        <taxon>Alphaproteobacteria</taxon>
        <taxon>Hyphomicrobiales</taxon>
        <taxon>environmental samples</taxon>
    </lineage>
</organism>
<sequence>MVNFRVSVPRRANPGSQTGESAVPEGANPGSQRGESESELGITPSNLARQAARTLPETLP</sequence>
<feature type="region of interest" description="Disordered" evidence="1">
    <location>
        <begin position="1"/>
        <end position="60"/>
    </location>
</feature>
<protein>
    <submittedName>
        <fullName evidence="2">Uncharacterized protein</fullName>
    </submittedName>
</protein>
<reference evidence="2" key="1">
    <citation type="journal article" date="2011" name="Environ. Microbiol.">
        <title>Time-series analyses of Monterey Bay coastal microbial picoplankton using a 'genome proxy' microarray.</title>
        <authorList>
            <person name="Rich V.I."/>
            <person name="Pham V.D."/>
            <person name="Eppley J."/>
            <person name="Shi Y."/>
            <person name="DeLong E.F."/>
        </authorList>
    </citation>
    <scope>NUCLEOTIDE SEQUENCE</scope>
</reference>
<proteinExistence type="predicted"/>
<accession>E0XWD0</accession>